<dbReference type="SUPFAM" id="SSF100895">
    <property type="entry name" value="Kazal-type serine protease inhibitors"/>
    <property type="match status" value="1"/>
</dbReference>
<dbReference type="STRING" id="8078.ENSFHEP00000013974"/>
<dbReference type="InterPro" id="IPR001239">
    <property type="entry name" value="Prot_inh_Kazal-m"/>
</dbReference>
<dbReference type="SMART" id="SM00280">
    <property type="entry name" value="KAZAL"/>
    <property type="match status" value="1"/>
</dbReference>
<dbReference type="Ensembl" id="ENSFHET00000021657.1">
    <property type="protein sequence ID" value="ENSFHEP00000013974.1"/>
    <property type="gene ID" value="ENSFHEG00000000377.1"/>
</dbReference>
<accession>A0A3Q2PMB9</accession>
<reference evidence="7" key="1">
    <citation type="submission" date="2025-08" db="UniProtKB">
        <authorList>
            <consortium name="Ensembl"/>
        </authorList>
    </citation>
    <scope>IDENTIFICATION</scope>
</reference>
<dbReference type="PROSITE" id="PS51465">
    <property type="entry name" value="KAZAL_2"/>
    <property type="match status" value="1"/>
</dbReference>
<dbReference type="Proteomes" id="UP000265000">
    <property type="component" value="Unplaced"/>
</dbReference>
<evidence type="ECO:0000256" key="4">
    <source>
        <dbReference type="ARBA" id="ARBA00022900"/>
    </source>
</evidence>
<keyword evidence="2" id="KW-0964">Secreted</keyword>
<dbReference type="GeneTree" id="ENSGT01030000234799"/>
<feature type="domain" description="Kazal-like" evidence="6">
    <location>
        <begin position="20"/>
        <end position="75"/>
    </location>
</feature>
<dbReference type="PANTHER" id="PTHR21312">
    <property type="entry name" value="SERINE PROTEASE INHIBITOR"/>
    <property type="match status" value="1"/>
</dbReference>
<evidence type="ECO:0000313" key="8">
    <source>
        <dbReference type="Proteomes" id="UP000265000"/>
    </source>
</evidence>
<evidence type="ECO:0000256" key="3">
    <source>
        <dbReference type="ARBA" id="ARBA00022690"/>
    </source>
</evidence>
<evidence type="ECO:0000313" key="7">
    <source>
        <dbReference type="Ensembl" id="ENSFHEP00000013974.1"/>
    </source>
</evidence>
<dbReference type="GO" id="GO:0004867">
    <property type="term" value="F:serine-type endopeptidase inhibitor activity"/>
    <property type="evidence" value="ECO:0007669"/>
    <property type="project" value="UniProtKB-KW"/>
</dbReference>
<dbReference type="PANTHER" id="PTHR21312:SF28">
    <property type="entry name" value="OVOINHIBITOR-RELATED"/>
    <property type="match status" value="1"/>
</dbReference>
<evidence type="ECO:0000256" key="1">
    <source>
        <dbReference type="ARBA" id="ARBA00004613"/>
    </source>
</evidence>
<dbReference type="AlphaFoldDB" id="A0A3Q2PMB9"/>
<organism evidence="7 8">
    <name type="scientific">Fundulus heteroclitus</name>
    <name type="common">Killifish</name>
    <name type="synonym">Mummichog</name>
    <dbReference type="NCBI Taxonomy" id="8078"/>
    <lineage>
        <taxon>Eukaryota</taxon>
        <taxon>Metazoa</taxon>
        <taxon>Chordata</taxon>
        <taxon>Craniata</taxon>
        <taxon>Vertebrata</taxon>
        <taxon>Euteleostomi</taxon>
        <taxon>Actinopterygii</taxon>
        <taxon>Neopterygii</taxon>
        <taxon>Teleostei</taxon>
        <taxon>Neoteleostei</taxon>
        <taxon>Acanthomorphata</taxon>
        <taxon>Ovalentaria</taxon>
        <taxon>Atherinomorphae</taxon>
        <taxon>Cyprinodontiformes</taxon>
        <taxon>Fundulidae</taxon>
        <taxon>Fundulus</taxon>
    </lineage>
</organism>
<proteinExistence type="predicted"/>
<dbReference type="PROSITE" id="PS00282">
    <property type="entry name" value="KAZAL_1"/>
    <property type="match status" value="1"/>
</dbReference>
<dbReference type="InterPro" id="IPR036058">
    <property type="entry name" value="Kazal_dom_sf"/>
</dbReference>
<sequence>MSEINSNSKNLVLLCRSNKTRGLPNCKGMSPPYGCHEIYSPVCGSDGVTYPNECALCIHRLTHNVDIWIVKYGGC</sequence>
<keyword evidence="5" id="KW-1015">Disulfide bond</keyword>
<keyword evidence="3" id="KW-0646">Protease inhibitor</keyword>
<comment type="subcellular location">
    <subcellularLocation>
        <location evidence="1">Secreted</location>
    </subcellularLocation>
</comment>
<name>A0A3Q2PMB9_FUNHE</name>
<protein>
    <recommendedName>
        <fullName evidence="6">Kazal-like domain-containing protein</fullName>
    </recommendedName>
</protein>
<dbReference type="GO" id="GO:0005576">
    <property type="term" value="C:extracellular region"/>
    <property type="evidence" value="ECO:0007669"/>
    <property type="project" value="UniProtKB-SubCell"/>
</dbReference>
<keyword evidence="4" id="KW-0722">Serine protease inhibitor</keyword>
<dbReference type="Gene3D" id="3.30.60.30">
    <property type="match status" value="1"/>
</dbReference>
<evidence type="ECO:0000259" key="6">
    <source>
        <dbReference type="PROSITE" id="PS51465"/>
    </source>
</evidence>
<dbReference type="Pfam" id="PF00050">
    <property type="entry name" value="Kazal_1"/>
    <property type="match status" value="1"/>
</dbReference>
<dbReference type="InterPro" id="IPR002350">
    <property type="entry name" value="Kazal_dom"/>
</dbReference>
<evidence type="ECO:0000256" key="5">
    <source>
        <dbReference type="ARBA" id="ARBA00023157"/>
    </source>
</evidence>
<keyword evidence="8" id="KW-1185">Reference proteome</keyword>
<evidence type="ECO:0000256" key="2">
    <source>
        <dbReference type="ARBA" id="ARBA00022525"/>
    </source>
</evidence>
<reference evidence="7" key="2">
    <citation type="submission" date="2025-09" db="UniProtKB">
        <authorList>
            <consortium name="Ensembl"/>
        </authorList>
    </citation>
    <scope>IDENTIFICATION</scope>
</reference>
<dbReference type="PRINTS" id="PR00290">
    <property type="entry name" value="KAZALINHBTR"/>
</dbReference>